<sequence>MTKLLSPPQEAAEATSSPIARRSFLRYSSTGLALGGLLLAGCDDDSDDMGSTIDVGRDDNGVLNYAYALEQLEAAFYARVQAGDYYKGANSAEKQIFDDLALHEKAHADFFKTVLGSNAIKALEPDFSAINFNDRTAVLMAARTFEDLGVAAYNGAGRYIKTAAYLAIAGKIVSVEARHAALIRDLIGYNTFVGSDVVNLFVPTSSPSTPGVGEGTGQEISKKPTDVVNAANAFLKEGSKLSANNLV</sequence>
<dbReference type="AlphaFoldDB" id="A0A238Z2J1"/>
<keyword evidence="2" id="KW-1185">Reference proteome</keyword>
<name>A0A238Z2J1_9BACT</name>
<gene>
    <name evidence="1" type="ORF">SAMN06269173_106262</name>
</gene>
<dbReference type="Pfam" id="PF13668">
    <property type="entry name" value="Ferritin_2"/>
    <property type="match status" value="1"/>
</dbReference>
<organism evidence="1 2">
    <name type="scientific">Hymenobacter mucosus</name>
    <dbReference type="NCBI Taxonomy" id="1411120"/>
    <lineage>
        <taxon>Bacteria</taxon>
        <taxon>Pseudomonadati</taxon>
        <taxon>Bacteroidota</taxon>
        <taxon>Cytophagia</taxon>
        <taxon>Cytophagales</taxon>
        <taxon>Hymenobacteraceae</taxon>
        <taxon>Hymenobacter</taxon>
    </lineage>
</organism>
<dbReference type="Proteomes" id="UP000198310">
    <property type="component" value="Unassembled WGS sequence"/>
</dbReference>
<evidence type="ECO:0000313" key="2">
    <source>
        <dbReference type="Proteomes" id="UP000198310"/>
    </source>
</evidence>
<dbReference type="InterPro" id="IPR009078">
    <property type="entry name" value="Ferritin-like_SF"/>
</dbReference>
<proteinExistence type="predicted"/>
<accession>A0A238Z2J1</accession>
<evidence type="ECO:0000313" key="1">
    <source>
        <dbReference type="EMBL" id="SNR77161.1"/>
    </source>
</evidence>
<dbReference type="RefSeq" id="WP_089333320.1">
    <property type="nucleotide sequence ID" value="NZ_FZNS01000006.1"/>
</dbReference>
<reference evidence="2" key="1">
    <citation type="submission" date="2017-06" db="EMBL/GenBank/DDBJ databases">
        <authorList>
            <person name="Varghese N."/>
            <person name="Submissions S."/>
        </authorList>
    </citation>
    <scope>NUCLEOTIDE SEQUENCE [LARGE SCALE GENOMIC DNA]</scope>
    <source>
        <strain evidence="2">DSM 28041</strain>
    </source>
</reference>
<dbReference type="EMBL" id="FZNS01000006">
    <property type="protein sequence ID" value="SNR77161.1"/>
    <property type="molecule type" value="Genomic_DNA"/>
</dbReference>
<dbReference type="SUPFAM" id="SSF47240">
    <property type="entry name" value="Ferritin-like"/>
    <property type="match status" value="1"/>
</dbReference>
<protein>
    <submittedName>
        <fullName evidence="1">Ferritin-like domain-containing protein</fullName>
    </submittedName>
</protein>